<evidence type="ECO:0000313" key="3">
    <source>
        <dbReference type="EMBL" id="CAH2030538.1"/>
    </source>
</evidence>
<keyword evidence="2" id="KW-0472">Membrane</keyword>
<keyword evidence="2" id="KW-0812">Transmembrane</keyword>
<organism evidence="3 4">
    <name type="scientific">Trichlorobacter ammonificans</name>
    <dbReference type="NCBI Taxonomy" id="2916410"/>
    <lineage>
        <taxon>Bacteria</taxon>
        <taxon>Pseudomonadati</taxon>
        <taxon>Thermodesulfobacteriota</taxon>
        <taxon>Desulfuromonadia</taxon>
        <taxon>Geobacterales</taxon>
        <taxon>Geobacteraceae</taxon>
        <taxon>Trichlorobacter</taxon>
    </lineage>
</organism>
<keyword evidence="2" id="KW-1133">Transmembrane helix</keyword>
<feature type="compositionally biased region" description="Polar residues" evidence="1">
    <location>
        <begin position="54"/>
        <end position="76"/>
    </location>
</feature>
<proteinExistence type="predicted"/>
<name>A0ABN8HKR9_9BACT</name>
<feature type="compositionally biased region" description="Basic residues" evidence="1">
    <location>
        <begin position="85"/>
        <end position="94"/>
    </location>
</feature>
<protein>
    <submittedName>
        <fullName evidence="3">Uncharacterized protein</fullName>
    </submittedName>
</protein>
<keyword evidence="4" id="KW-1185">Reference proteome</keyword>
<feature type="region of interest" description="Disordered" evidence="1">
    <location>
        <begin position="1"/>
        <end position="25"/>
    </location>
</feature>
<feature type="transmembrane region" description="Helical" evidence="2">
    <location>
        <begin position="130"/>
        <end position="149"/>
    </location>
</feature>
<dbReference type="Proteomes" id="UP001295463">
    <property type="component" value="Chromosome"/>
</dbReference>
<reference evidence="3 4" key="1">
    <citation type="submission" date="2022-03" db="EMBL/GenBank/DDBJ databases">
        <authorList>
            <person name="Koch H."/>
        </authorList>
    </citation>
    <scope>NUCLEOTIDE SEQUENCE [LARGE SCALE GENOMIC DNA]</scope>
    <source>
        <strain evidence="3 4">G1</strain>
    </source>
</reference>
<evidence type="ECO:0000313" key="4">
    <source>
        <dbReference type="Proteomes" id="UP001295463"/>
    </source>
</evidence>
<evidence type="ECO:0000256" key="2">
    <source>
        <dbReference type="SAM" id="Phobius"/>
    </source>
</evidence>
<gene>
    <name evidence="3" type="ORF">GEAMG1_0725</name>
</gene>
<feature type="region of interest" description="Disordered" evidence="1">
    <location>
        <begin position="47"/>
        <end position="117"/>
    </location>
</feature>
<evidence type="ECO:0000256" key="1">
    <source>
        <dbReference type="SAM" id="MobiDB-lite"/>
    </source>
</evidence>
<dbReference type="EMBL" id="OW150024">
    <property type="protein sequence ID" value="CAH2030538.1"/>
    <property type="molecule type" value="Genomic_DNA"/>
</dbReference>
<accession>A0ABN8HKR9</accession>
<sequence>MADPLFVNTTARSGHGTRNRPQDLYPGVSFTLRVKVFFICPNACDRAPDHPEESSNADQGTGRTATTSYRLIQGQRSGAGDAQTSRRHLNRPTFRRPAPTGQAGLRKRRRRPSPDTGPAFLQRVIAMPRIWLAFTIVLLLGLPVVLQLAKTD</sequence>